<dbReference type="InterPro" id="IPR036397">
    <property type="entry name" value="RNaseH_sf"/>
</dbReference>
<dbReference type="Proteomes" id="UP001226434">
    <property type="component" value="Unassembled WGS sequence"/>
</dbReference>
<organism evidence="2 3">
    <name type="scientific">Pinibacter soli</name>
    <dbReference type="NCBI Taxonomy" id="3044211"/>
    <lineage>
        <taxon>Bacteria</taxon>
        <taxon>Pseudomonadati</taxon>
        <taxon>Bacteroidota</taxon>
        <taxon>Chitinophagia</taxon>
        <taxon>Chitinophagales</taxon>
        <taxon>Chitinophagaceae</taxon>
        <taxon>Pinibacter</taxon>
    </lineage>
</organism>
<protein>
    <recommendedName>
        <fullName evidence="4">Integrase catalytic domain-containing protein</fullName>
    </recommendedName>
</protein>
<dbReference type="RefSeq" id="WP_282333275.1">
    <property type="nucleotide sequence ID" value="NZ_JASBRG010000003.1"/>
</dbReference>
<reference evidence="2 3" key="1">
    <citation type="submission" date="2023-05" db="EMBL/GenBank/DDBJ databases">
        <title>Genome sequence of Pinibacter sp. MAH-24.</title>
        <authorList>
            <person name="Huq M.A."/>
        </authorList>
    </citation>
    <scope>NUCLEOTIDE SEQUENCE [LARGE SCALE GENOMIC DNA]</scope>
    <source>
        <strain evidence="2 3">MAH-24</strain>
    </source>
</reference>
<dbReference type="SUPFAM" id="SSF53098">
    <property type="entry name" value="Ribonuclease H-like"/>
    <property type="match status" value="1"/>
</dbReference>
<feature type="coiled-coil region" evidence="1">
    <location>
        <begin position="642"/>
        <end position="675"/>
    </location>
</feature>
<dbReference type="InterPro" id="IPR012337">
    <property type="entry name" value="RNaseH-like_sf"/>
</dbReference>
<dbReference type="EMBL" id="JASBRG010000003">
    <property type="protein sequence ID" value="MDI3319160.1"/>
    <property type="molecule type" value="Genomic_DNA"/>
</dbReference>
<accession>A0ABT6R9C0</accession>
<evidence type="ECO:0008006" key="4">
    <source>
        <dbReference type="Google" id="ProtNLM"/>
    </source>
</evidence>
<evidence type="ECO:0000313" key="2">
    <source>
        <dbReference type="EMBL" id="MDI3319160.1"/>
    </source>
</evidence>
<dbReference type="Gene3D" id="3.30.420.10">
    <property type="entry name" value="Ribonuclease H-like superfamily/Ribonuclease H"/>
    <property type="match status" value="1"/>
</dbReference>
<evidence type="ECO:0000256" key="1">
    <source>
        <dbReference type="SAM" id="Coils"/>
    </source>
</evidence>
<evidence type="ECO:0000313" key="3">
    <source>
        <dbReference type="Proteomes" id="UP001226434"/>
    </source>
</evidence>
<keyword evidence="1" id="KW-0175">Coiled coil</keyword>
<gene>
    <name evidence="2" type="ORF">QJ048_05215</name>
</gene>
<sequence length="684" mass="78499">MEYYNNTTLCISYDNMVPDIVTKSNYDNLSQRKQLTVLRRGCYGTPALIDYESLPERIKTAIKLKYGPNLEKVAMANPIKKAIVPDVKAVEFFKTHRLPGGELLKPEKQKQYADTAAVLNAIIHVVNDRTGFKKTCGGNASGVWEGLKAALLAIRSEYKYALPGSVRRLRQKVEDYKKEGFISLVSGKIGNSNADKVQEDEQQATMRKLLRDHRNLDNAQIASLYNMVAEKLNWKRVTPATIGNRRIDWDVVTYSGRRGETSFNNVVAMQVKRRAPQFPMLYWTMDGWDVELLYQKTTTTITDEGKTKTVTTYHHRLTVVVVLDPCNKYPVGFAIGTHENPALIKEALRNAINHTAECFGMHHKPKQLQTDRYGNGALKDFYESVTAKYTPARVKNSKSKVIEPYFKRLNKKYCQLLPNWAGFGVTADKNSQPNDEYLNKIRHSFPDEAECIKQIKRIIFAERKEKYELYKQLWSDLPNEHKLPVSEVDYLLSMGETTGFTNRLSAPGLIVTINGIKRTYDSFDSNFRKLSHEDWTVRYNLENLQKIVVVNSTGTQQFLLSEKYEQPMALAERVENDAIELKRVNDFNKALKSEVMQSIESDAQKVEQLFIHNPQLDDTLSKFVLVDSMGQHKDRKSANRLQHNAQKLLKKQNDKLELQEQKTFAAEQLEYLESKTDFSKYLNA</sequence>
<proteinExistence type="predicted"/>
<keyword evidence="3" id="KW-1185">Reference proteome</keyword>
<comment type="caution">
    <text evidence="2">The sequence shown here is derived from an EMBL/GenBank/DDBJ whole genome shotgun (WGS) entry which is preliminary data.</text>
</comment>
<name>A0ABT6R9C0_9BACT</name>